<dbReference type="Pfam" id="PF13419">
    <property type="entry name" value="HAD_2"/>
    <property type="match status" value="1"/>
</dbReference>
<organism evidence="2 3">
    <name type="scientific">Ophiocordyceps australis</name>
    <dbReference type="NCBI Taxonomy" id="1399860"/>
    <lineage>
        <taxon>Eukaryota</taxon>
        <taxon>Fungi</taxon>
        <taxon>Dikarya</taxon>
        <taxon>Ascomycota</taxon>
        <taxon>Pezizomycotina</taxon>
        <taxon>Sordariomycetes</taxon>
        <taxon>Hypocreomycetidae</taxon>
        <taxon>Hypocreales</taxon>
        <taxon>Ophiocordycipitaceae</taxon>
        <taxon>Ophiocordyceps</taxon>
    </lineage>
</organism>
<dbReference type="Gene3D" id="3.40.50.1000">
    <property type="entry name" value="HAD superfamily/HAD-like"/>
    <property type="match status" value="1"/>
</dbReference>
<dbReference type="OrthoDB" id="2012566at2759"/>
<name>A0A2C5XG79_9HYPO</name>
<dbReference type="Proteomes" id="UP000224854">
    <property type="component" value="Unassembled WGS sequence"/>
</dbReference>
<dbReference type="SFLD" id="SFLDG01129">
    <property type="entry name" value="C1.5:_HAD__Beta-PGM__Phosphata"/>
    <property type="match status" value="1"/>
</dbReference>
<evidence type="ECO:0000256" key="1">
    <source>
        <dbReference type="SAM" id="MobiDB-lite"/>
    </source>
</evidence>
<protein>
    <submittedName>
        <fullName evidence="2">Uncharacterized protein</fullName>
    </submittedName>
</protein>
<accession>A0A2C5XG79</accession>
<evidence type="ECO:0000313" key="3">
    <source>
        <dbReference type="Proteomes" id="UP000224854"/>
    </source>
</evidence>
<comment type="caution">
    <text evidence="2">The sequence shown here is derived from an EMBL/GenBank/DDBJ whole genome shotgun (WGS) entry which is preliminary data.</text>
</comment>
<dbReference type="SFLD" id="SFLDS00003">
    <property type="entry name" value="Haloacid_Dehalogenase"/>
    <property type="match status" value="1"/>
</dbReference>
<dbReference type="SUPFAM" id="SSF48239">
    <property type="entry name" value="Terpenoid cyclases/Protein prenyltransferases"/>
    <property type="match status" value="1"/>
</dbReference>
<dbReference type="Gene3D" id="1.10.150.240">
    <property type="entry name" value="Putative phosphatase, domain 2"/>
    <property type="match status" value="1"/>
</dbReference>
<feature type="compositionally biased region" description="Acidic residues" evidence="1">
    <location>
        <begin position="253"/>
        <end position="270"/>
    </location>
</feature>
<proteinExistence type="predicted"/>
<dbReference type="PANTHER" id="PTHR43611">
    <property type="entry name" value="ALPHA-D-GLUCOSE 1-PHOSPHATE PHOSPHATASE"/>
    <property type="match status" value="1"/>
</dbReference>
<dbReference type="InterPro" id="IPR036412">
    <property type="entry name" value="HAD-like_sf"/>
</dbReference>
<dbReference type="EMBL" id="NJEU01000698">
    <property type="protein sequence ID" value="PHH71279.1"/>
    <property type="molecule type" value="Genomic_DNA"/>
</dbReference>
<gene>
    <name evidence="2" type="ORF">CDD82_6604</name>
</gene>
<evidence type="ECO:0000313" key="2">
    <source>
        <dbReference type="EMBL" id="PHH71279.1"/>
    </source>
</evidence>
<dbReference type="InterPro" id="IPR023214">
    <property type="entry name" value="HAD_sf"/>
</dbReference>
<keyword evidence="3" id="KW-1185">Reference proteome</keyword>
<feature type="compositionally biased region" description="Low complexity" evidence="1">
    <location>
        <begin position="271"/>
        <end position="297"/>
    </location>
</feature>
<dbReference type="InterPro" id="IPR023198">
    <property type="entry name" value="PGP-like_dom2"/>
</dbReference>
<dbReference type="PANTHER" id="PTHR43611:SF3">
    <property type="entry name" value="FLAVIN MONONUCLEOTIDE HYDROLASE 1, CHLOROPLATIC"/>
    <property type="match status" value="1"/>
</dbReference>
<dbReference type="InterPro" id="IPR041492">
    <property type="entry name" value="HAD_2"/>
</dbReference>
<dbReference type="InterPro" id="IPR008930">
    <property type="entry name" value="Terpenoid_cyclase/PrenylTrfase"/>
</dbReference>
<feature type="region of interest" description="Disordered" evidence="1">
    <location>
        <begin position="247"/>
        <end position="304"/>
    </location>
</feature>
<dbReference type="SUPFAM" id="SSF56784">
    <property type="entry name" value="HAD-like"/>
    <property type="match status" value="1"/>
</dbReference>
<dbReference type="AlphaFoldDB" id="A0A2C5XG79"/>
<sequence>MASKFKVLVLDLGGVLINWDARNVKNLSSRQLTNIMNTTAWHSLERGSLTLVDACKEFSKVLGVAESLVSRTLEQLQHTVTVNTALVQTIKHLKTLNPHLKLYIMSNISREHFCMVQRLNLAWAMFDALFISGHEGMRKPELCFFKHLVRHAQVDPREIVMLDDRVENVCAASSLGIHGVLVGGEGEASAVLRSMFEDPVARAEAFLRENAQRLDSVVDWLEERVVVRDNFSQLMILELTGDESLVYLRGPTDGEDDNGNTNDQVDDDGNTNDQVDNDGNTNDQVNDNGNTNGDTNDQINANNNDYTNSSVKHLLWNYLFQESHLVTPNFPCDADTTSIAFLSLPANHLPTPPQLQLVMDAMAANLDSDGIMQVYFSPDRPRTSPIVCCNMLRLFHRFGHASDPRIQKTQAWLIQCLQNNALRHGTRYYSTPDACLYFLALLWRESTSCYLRAKLRLVRPCLEQRVGVCTNPLALAMRLYACQVVGVREALYERDFRGLVALQHEDGGWPAGHYTRVGKTGACIGNRGLTTALALKVIQREKEKQAMGKQSCIAT</sequence>
<reference evidence="2 3" key="1">
    <citation type="submission" date="2017-06" db="EMBL/GenBank/DDBJ databases">
        <title>Ant-infecting Ophiocordyceps genomes reveal a high diversity of potential behavioral manipulation genes and a possible major role for enterotoxins.</title>
        <authorList>
            <person name="De Bekker C."/>
            <person name="Evans H.C."/>
            <person name="Brachmann A."/>
            <person name="Hughes D.P."/>
        </authorList>
    </citation>
    <scope>NUCLEOTIDE SEQUENCE [LARGE SCALE GENOMIC DNA]</scope>
    <source>
        <strain evidence="2 3">1348a</strain>
    </source>
</reference>